<keyword evidence="2" id="KW-1185">Reference proteome</keyword>
<name>A0A9J6GF23_HAELO</name>
<reference evidence="1 2" key="1">
    <citation type="journal article" date="2020" name="Cell">
        <title>Large-Scale Comparative Analyses of Tick Genomes Elucidate Their Genetic Diversity and Vector Capacities.</title>
        <authorList>
            <consortium name="Tick Genome and Microbiome Consortium (TIGMIC)"/>
            <person name="Jia N."/>
            <person name="Wang J."/>
            <person name="Shi W."/>
            <person name="Du L."/>
            <person name="Sun Y."/>
            <person name="Zhan W."/>
            <person name="Jiang J.F."/>
            <person name="Wang Q."/>
            <person name="Zhang B."/>
            <person name="Ji P."/>
            <person name="Bell-Sakyi L."/>
            <person name="Cui X.M."/>
            <person name="Yuan T.T."/>
            <person name="Jiang B.G."/>
            <person name="Yang W.F."/>
            <person name="Lam T.T."/>
            <person name="Chang Q.C."/>
            <person name="Ding S.J."/>
            <person name="Wang X.J."/>
            <person name="Zhu J.G."/>
            <person name="Ruan X.D."/>
            <person name="Zhao L."/>
            <person name="Wei J.T."/>
            <person name="Ye R.Z."/>
            <person name="Que T.C."/>
            <person name="Du C.H."/>
            <person name="Zhou Y.H."/>
            <person name="Cheng J.X."/>
            <person name="Dai P.F."/>
            <person name="Guo W.B."/>
            <person name="Han X.H."/>
            <person name="Huang E.J."/>
            <person name="Li L.F."/>
            <person name="Wei W."/>
            <person name="Gao Y.C."/>
            <person name="Liu J.Z."/>
            <person name="Shao H.Z."/>
            <person name="Wang X."/>
            <person name="Wang C.C."/>
            <person name="Yang T.C."/>
            <person name="Huo Q.B."/>
            <person name="Li W."/>
            <person name="Chen H.Y."/>
            <person name="Chen S.E."/>
            <person name="Zhou L.G."/>
            <person name="Ni X.B."/>
            <person name="Tian J.H."/>
            <person name="Sheng Y."/>
            <person name="Liu T."/>
            <person name="Pan Y.S."/>
            <person name="Xia L.Y."/>
            <person name="Li J."/>
            <person name="Zhao F."/>
            <person name="Cao W.C."/>
        </authorList>
    </citation>
    <scope>NUCLEOTIDE SEQUENCE [LARGE SCALE GENOMIC DNA]</scope>
    <source>
        <strain evidence="1">HaeL-2018</strain>
    </source>
</reference>
<comment type="caution">
    <text evidence="1">The sequence shown here is derived from an EMBL/GenBank/DDBJ whole genome shotgun (WGS) entry which is preliminary data.</text>
</comment>
<dbReference type="EMBL" id="JABSTR010000006">
    <property type="protein sequence ID" value="KAH9373080.1"/>
    <property type="molecule type" value="Genomic_DNA"/>
</dbReference>
<accession>A0A9J6GF23</accession>
<dbReference type="Proteomes" id="UP000821853">
    <property type="component" value="Chromosome 4"/>
</dbReference>
<protein>
    <submittedName>
        <fullName evidence="1">Uncharacterized protein</fullName>
    </submittedName>
</protein>
<evidence type="ECO:0000313" key="2">
    <source>
        <dbReference type="Proteomes" id="UP000821853"/>
    </source>
</evidence>
<organism evidence="1 2">
    <name type="scientific">Haemaphysalis longicornis</name>
    <name type="common">Bush tick</name>
    <dbReference type="NCBI Taxonomy" id="44386"/>
    <lineage>
        <taxon>Eukaryota</taxon>
        <taxon>Metazoa</taxon>
        <taxon>Ecdysozoa</taxon>
        <taxon>Arthropoda</taxon>
        <taxon>Chelicerata</taxon>
        <taxon>Arachnida</taxon>
        <taxon>Acari</taxon>
        <taxon>Parasitiformes</taxon>
        <taxon>Ixodida</taxon>
        <taxon>Ixodoidea</taxon>
        <taxon>Ixodidae</taxon>
        <taxon>Haemaphysalinae</taxon>
        <taxon>Haemaphysalis</taxon>
    </lineage>
</organism>
<sequence>MMRRVTTRSRGLKEQGLLQLGDSLIIFRICYQAPYVVLTRTLEGKLDALIPKPTKISQGLPTPLAPLYLHNLVFSRWFLI</sequence>
<dbReference type="VEuPathDB" id="VectorBase:HLOH_040816"/>
<proteinExistence type="predicted"/>
<dbReference type="AlphaFoldDB" id="A0A9J6GF23"/>
<dbReference type="OrthoDB" id="10415263at2759"/>
<evidence type="ECO:0000313" key="1">
    <source>
        <dbReference type="EMBL" id="KAH9373080.1"/>
    </source>
</evidence>
<gene>
    <name evidence="1" type="ORF">HPB48_005440</name>
</gene>